<dbReference type="Proteomes" id="UP000178951">
    <property type="component" value="Unassembled WGS sequence"/>
</dbReference>
<accession>A0A1F4TSZ2</accession>
<dbReference type="Gene3D" id="3.30.300.20">
    <property type="match status" value="1"/>
</dbReference>
<comment type="function">
    <text evidence="2">One of several proteins that assist in the late maturation steps of the functional core of the 30S ribosomal subunit. Associates with free 30S ribosomal subunits (but not with 30S subunits that are part of 70S ribosomes or polysomes). Required for efficient processing of 16S rRNA. May interact with the 5'-terminal helix region of 16S rRNA.</text>
</comment>
<evidence type="ECO:0000256" key="2">
    <source>
        <dbReference type="HAMAP-Rule" id="MF_00003"/>
    </source>
</evidence>
<dbReference type="GO" id="GO:0043024">
    <property type="term" value="F:ribosomal small subunit binding"/>
    <property type="evidence" value="ECO:0007669"/>
    <property type="project" value="TreeGrafter"/>
</dbReference>
<comment type="similarity">
    <text evidence="2">Belongs to the RbfA family.</text>
</comment>
<gene>
    <name evidence="2" type="primary">rbfA</name>
    <name evidence="3" type="ORF">A2311_03130</name>
</gene>
<dbReference type="SUPFAM" id="SSF89919">
    <property type="entry name" value="Ribosome-binding factor A, RbfA"/>
    <property type="match status" value="1"/>
</dbReference>
<dbReference type="GO" id="GO:0005829">
    <property type="term" value="C:cytosol"/>
    <property type="evidence" value="ECO:0007669"/>
    <property type="project" value="TreeGrafter"/>
</dbReference>
<keyword evidence="2" id="KW-0963">Cytoplasm</keyword>
<dbReference type="NCBIfam" id="TIGR00082">
    <property type="entry name" value="rbfA"/>
    <property type="match status" value="1"/>
</dbReference>
<comment type="subunit">
    <text evidence="2">Monomer. Binds 30S ribosomal subunits, but not 50S ribosomal subunits or 70S ribosomes.</text>
</comment>
<evidence type="ECO:0000313" key="4">
    <source>
        <dbReference type="Proteomes" id="UP000178951"/>
    </source>
</evidence>
<dbReference type="Pfam" id="PF02033">
    <property type="entry name" value="RBFA"/>
    <property type="match status" value="1"/>
</dbReference>
<dbReference type="InterPro" id="IPR000238">
    <property type="entry name" value="RbfA"/>
</dbReference>
<evidence type="ECO:0000313" key="3">
    <source>
        <dbReference type="EMBL" id="OGC35183.1"/>
    </source>
</evidence>
<dbReference type="InterPro" id="IPR023799">
    <property type="entry name" value="RbfA_dom_sf"/>
</dbReference>
<evidence type="ECO:0000256" key="1">
    <source>
        <dbReference type="ARBA" id="ARBA00022517"/>
    </source>
</evidence>
<dbReference type="GO" id="GO:0030490">
    <property type="term" value="P:maturation of SSU-rRNA"/>
    <property type="evidence" value="ECO:0007669"/>
    <property type="project" value="UniProtKB-UniRule"/>
</dbReference>
<comment type="caution">
    <text evidence="3">The sequence shown here is derived from an EMBL/GenBank/DDBJ whole genome shotgun (WGS) entry which is preliminary data.</text>
</comment>
<sequence>MSTRQDRLGELIRQEVSSILRARVSDPRIGFVSLTKVKISPDLADASIYVSIYGDEQTKRDSLAGLASATNFIRGELGERIEFRLVPQLRFIRDDSLEKGSQVINLINKLKTNDKNSRTNKRAPKKK</sequence>
<dbReference type="PANTHER" id="PTHR33515">
    <property type="entry name" value="RIBOSOME-BINDING FACTOR A, CHLOROPLASTIC-RELATED"/>
    <property type="match status" value="1"/>
</dbReference>
<protein>
    <recommendedName>
        <fullName evidence="2">Ribosome-binding factor A</fullName>
    </recommendedName>
</protein>
<dbReference type="InterPro" id="IPR015946">
    <property type="entry name" value="KH_dom-like_a/b"/>
</dbReference>
<dbReference type="EMBL" id="MEUF01000033">
    <property type="protein sequence ID" value="OGC35183.1"/>
    <property type="molecule type" value="Genomic_DNA"/>
</dbReference>
<name>A0A1F4TSZ2_UNCSA</name>
<dbReference type="PANTHER" id="PTHR33515:SF1">
    <property type="entry name" value="RIBOSOME-BINDING FACTOR A, CHLOROPLASTIC-RELATED"/>
    <property type="match status" value="1"/>
</dbReference>
<dbReference type="STRING" id="1802583.A2311_03130"/>
<dbReference type="AlphaFoldDB" id="A0A1F4TSZ2"/>
<reference evidence="3 4" key="1">
    <citation type="journal article" date="2016" name="Nat. Commun.">
        <title>Thousands of microbial genomes shed light on interconnected biogeochemical processes in an aquifer system.</title>
        <authorList>
            <person name="Anantharaman K."/>
            <person name="Brown C.T."/>
            <person name="Hug L.A."/>
            <person name="Sharon I."/>
            <person name="Castelle C.J."/>
            <person name="Probst A.J."/>
            <person name="Thomas B.C."/>
            <person name="Singh A."/>
            <person name="Wilkins M.J."/>
            <person name="Karaoz U."/>
            <person name="Brodie E.L."/>
            <person name="Williams K.H."/>
            <person name="Hubbard S.S."/>
            <person name="Banfield J.F."/>
        </authorList>
    </citation>
    <scope>NUCLEOTIDE SEQUENCE [LARGE SCALE GENOMIC DNA]</scope>
</reference>
<proteinExistence type="inferred from homology"/>
<comment type="subcellular location">
    <subcellularLocation>
        <location evidence="2">Cytoplasm</location>
    </subcellularLocation>
</comment>
<keyword evidence="1 2" id="KW-0690">Ribosome biogenesis</keyword>
<organism evidence="3 4">
    <name type="scientific">candidate division WOR-1 bacterium RIFOXYB2_FULL_48_7</name>
    <dbReference type="NCBI Taxonomy" id="1802583"/>
    <lineage>
        <taxon>Bacteria</taxon>
        <taxon>Bacillati</taxon>
        <taxon>Saganbacteria</taxon>
    </lineage>
</organism>
<dbReference type="HAMAP" id="MF_00003">
    <property type="entry name" value="RbfA"/>
    <property type="match status" value="1"/>
</dbReference>